<organism evidence="2 3">
    <name type="scientific">Gemella haemolysans</name>
    <dbReference type="NCBI Taxonomy" id="1379"/>
    <lineage>
        <taxon>Bacteria</taxon>
        <taxon>Bacillati</taxon>
        <taxon>Bacillota</taxon>
        <taxon>Bacilli</taxon>
        <taxon>Bacillales</taxon>
        <taxon>Gemellaceae</taxon>
        <taxon>Gemella</taxon>
    </lineage>
</organism>
<feature type="region of interest" description="Disordered" evidence="1">
    <location>
        <begin position="1"/>
        <end position="55"/>
    </location>
</feature>
<evidence type="ECO:0000256" key="1">
    <source>
        <dbReference type="SAM" id="MobiDB-lite"/>
    </source>
</evidence>
<comment type="caution">
    <text evidence="2">The sequence shown here is derived from an EMBL/GenBank/DDBJ whole genome shotgun (WGS) entry which is preliminary data.</text>
</comment>
<dbReference type="Pfam" id="PF14168">
    <property type="entry name" value="YjzC"/>
    <property type="match status" value="1"/>
</dbReference>
<name>A0AAW6B322_9BACL</name>
<evidence type="ECO:0000313" key="3">
    <source>
        <dbReference type="Proteomes" id="UP001212217"/>
    </source>
</evidence>
<sequence>MAKELIKPGTDNKPAGTYKEVGPRGGSVHKGRTVHIDQGDRLPPTQKSGNKWIKK</sequence>
<reference evidence="2" key="1">
    <citation type="submission" date="2023-08" db="EMBL/GenBank/DDBJ databases">
        <title>Dental plaque isolates bound by oral lectin ZG16B.</title>
        <authorList>
            <person name="Ghosh S."/>
        </authorList>
    </citation>
    <scope>NUCLEOTIDE SEQUENCE</scope>
    <source>
        <strain evidence="2">DP3_5B</strain>
    </source>
</reference>
<dbReference type="AlphaFoldDB" id="A0AAW6B322"/>
<dbReference type="RefSeq" id="WP_271987171.1">
    <property type="nucleotide sequence ID" value="NZ_JAQMFS010000049.1"/>
</dbReference>
<gene>
    <name evidence="2" type="ORF">PNO30_03425</name>
</gene>
<protein>
    <submittedName>
        <fullName evidence="2">YjzC family protein</fullName>
    </submittedName>
</protein>
<dbReference type="EMBL" id="JAQMFS010000049">
    <property type="protein sequence ID" value="MDB6185830.1"/>
    <property type="molecule type" value="Genomic_DNA"/>
</dbReference>
<dbReference type="Proteomes" id="UP001212217">
    <property type="component" value="Unassembled WGS sequence"/>
</dbReference>
<accession>A0AAW6B322</accession>
<dbReference type="InterPro" id="IPR025549">
    <property type="entry name" value="YjzC"/>
</dbReference>
<evidence type="ECO:0000313" key="2">
    <source>
        <dbReference type="EMBL" id="MDB6185830.1"/>
    </source>
</evidence>
<proteinExistence type="predicted"/>